<organism evidence="2 3">
    <name type="scientific">Candidatus Paraluminiphilus aquimaris</name>
    <dbReference type="NCBI Taxonomy" id="2518994"/>
    <lineage>
        <taxon>Bacteria</taxon>
        <taxon>Pseudomonadati</taxon>
        <taxon>Pseudomonadota</taxon>
        <taxon>Gammaproteobacteria</taxon>
        <taxon>Cellvibrionales</taxon>
        <taxon>Halieaceae</taxon>
        <taxon>Candidatus Paraluminiphilus</taxon>
    </lineage>
</organism>
<reference evidence="2 3" key="1">
    <citation type="submission" date="2019-02" db="EMBL/GenBank/DDBJ databases">
        <title>Halieaceae_genomes.</title>
        <authorList>
            <person name="Li S.-H."/>
        </authorList>
    </citation>
    <scope>NUCLEOTIDE SEQUENCE [LARGE SCALE GENOMIC DNA]</scope>
    <source>
        <strain evidence="2 3">JH123</strain>
    </source>
</reference>
<dbReference type="PANTHER" id="PTHR42760">
    <property type="entry name" value="SHORT-CHAIN DEHYDROGENASES/REDUCTASES FAMILY MEMBER"/>
    <property type="match status" value="1"/>
</dbReference>
<dbReference type="SUPFAM" id="SSF51735">
    <property type="entry name" value="NAD(P)-binding Rossmann-fold domains"/>
    <property type="match status" value="3"/>
</dbReference>
<dbReference type="Proteomes" id="UP001317963">
    <property type="component" value="Chromosome"/>
</dbReference>
<comment type="similarity">
    <text evidence="1">Belongs to the short-chain dehydrogenases/reductases (SDR) family.</text>
</comment>
<sequence length="1216" mass="132719">MNDMSDIPQDLLTQSIAGRRLDNKCIILTGAAGSIGSYITRQLLREGARVMLTGRDQSKLDDFIGDLVGEGFEETFMVSATGDCADPEVCRQIVAKTVAAFGPIDVLVNNAGAAGPKFTLRDIPFTEAEKRAADSDQTMFDSAMNLLGAPWNMARAAAPHMSAGGSIINVSTIFSRTHYYGRIPYVVPKSGLNALGKGLALELGEKQGIRVNTLFPGPIESERIESVFARMDELQGVEPGSTGKEFRDLMITTRTSDGGLEYKYPTPTDVASGIIWLASDESSALSGHHIEVTNGMQVPAQSRSQLVSWPDKRLEDLSGQVVLILGGDDYQEAVTFAERQIQSGARVMLAFRNLTTVGHARSLLQSRNLDDVQLSHLDPLRRESVDRSMQLMSDHFGRLDGVILLPQKPNGEYGYSLCTANDEDVANFVRDEVVAPVAFASSFARNMDRLFTDGEPPAIVYVTNPSDRHGNLMNEIIRASVEALIRGWRHEDETLANAGDLTWAVQPNQMVRYDTEDEEALTFAADWAATLTNRVRKMDSINLWLPRSIKRSTGKSSMPSSISRVLPGLHKGRTAVITGGSLGIGLQLGRFLAIAGARVLLSARSEGKLAEARDDIVDELRNIGYPRPETRVTILGGIDVGDPEALDRLHDHAVAELGHVDFLINNAGISGAEEMVVDMTRADWDRTMEANLISNYSLIRKFSPAMKAGGKGSILNVSSYFGGEKYVAVAYPNRADYAVSKAGQRVLAEILSRHLGPEIQINALAPGPVDGARLRGSAEAPGLFDRRGRLVLENKRLNEVHKAILAGMSAGFSADDVMSLASNAVDGIDIDALPKPIARLVLKIRDSSGLGNSSKYLMHTGIASKLMTRLVRAGILSDEQREQFLGTFIDAPAPFFDFSETSKQAEQIETGILNRLHLHKMPTDEQVGLSTVFHLADDIVSGETFHPSGGLKFDRSVTEGELLLPPNETEVAKLKGKRIVLIGDSMRNELTHIANGFLAQNVEKLWVLTKSEDSANAMTHSVDNPNGIDIECRAIGDDLERSLDDILRNEGGYDVVVSSPFERLPLNALAANANEPWDRVLSDHEFRKLVHDQLTHHFRVARTSALVPNSQIVLITPETSLASTREEFALALFVKNSLHAFTVTLGVEGERLPTVPAINQVQLTRRAHTEEPSNDKELEEEMIRLVHAVLQCSVPAPAPSESRYLSKIFRGNAVTV</sequence>
<evidence type="ECO:0000313" key="3">
    <source>
        <dbReference type="Proteomes" id="UP001317963"/>
    </source>
</evidence>
<evidence type="ECO:0000313" key="2">
    <source>
        <dbReference type="EMBL" id="UZP74628.1"/>
    </source>
</evidence>
<evidence type="ECO:0000256" key="1">
    <source>
        <dbReference type="ARBA" id="ARBA00006484"/>
    </source>
</evidence>
<dbReference type="EMBL" id="CP036501">
    <property type="protein sequence ID" value="UZP74628.1"/>
    <property type="molecule type" value="Genomic_DNA"/>
</dbReference>
<dbReference type="PRINTS" id="PR00081">
    <property type="entry name" value="GDHRDH"/>
</dbReference>
<dbReference type="InterPro" id="IPR002347">
    <property type="entry name" value="SDR_fam"/>
</dbReference>
<dbReference type="RefSeq" id="WP_279241087.1">
    <property type="nucleotide sequence ID" value="NZ_CP036501.1"/>
</dbReference>
<proteinExistence type="inferred from homology"/>
<keyword evidence="3" id="KW-1185">Reference proteome</keyword>
<gene>
    <name evidence="2" type="ORF">E0F26_07700</name>
</gene>
<accession>A0ABY6Q8R8</accession>
<dbReference type="Pfam" id="PF00106">
    <property type="entry name" value="adh_short"/>
    <property type="match status" value="2"/>
</dbReference>
<dbReference type="PRINTS" id="PR00080">
    <property type="entry name" value="SDRFAMILY"/>
</dbReference>
<dbReference type="PANTHER" id="PTHR42760:SF40">
    <property type="entry name" value="3-OXOACYL-[ACYL-CARRIER-PROTEIN] REDUCTASE, CHLOROPLASTIC"/>
    <property type="match status" value="1"/>
</dbReference>
<protein>
    <submittedName>
        <fullName evidence="2">SDR family oxidoreductase</fullName>
    </submittedName>
</protein>
<dbReference type="InterPro" id="IPR036291">
    <property type="entry name" value="NAD(P)-bd_dom_sf"/>
</dbReference>
<dbReference type="Gene3D" id="3.40.50.720">
    <property type="entry name" value="NAD(P)-binding Rossmann-like Domain"/>
    <property type="match status" value="3"/>
</dbReference>
<dbReference type="CDD" id="cd05233">
    <property type="entry name" value="SDR_c"/>
    <property type="match status" value="2"/>
</dbReference>
<name>A0ABY6Q8R8_9GAMM</name>